<dbReference type="SUPFAM" id="SSF55729">
    <property type="entry name" value="Acyl-CoA N-acyltransferases (Nat)"/>
    <property type="match status" value="1"/>
</dbReference>
<proteinExistence type="predicted"/>
<dbReference type="AlphaFoldDB" id="A0A246FBG3"/>
<evidence type="ECO:0000256" key="1">
    <source>
        <dbReference type="ARBA" id="ARBA00022801"/>
    </source>
</evidence>
<name>A0A246FBG3_PSENT</name>
<dbReference type="NCBIfam" id="TIGR03103">
    <property type="entry name" value="trio_acet_GNAT"/>
    <property type="match status" value="1"/>
</dbReference>
<dbReference type="PANTHER" id="PTHR23135">
    <property type="entry name" value="MUR LIGASE FAMILY MEMBER"/>
    <property type="match status" value="1"/>
</dbReference>
<organism evidence="5 6">
    <name type="scientific">Pseudomonas nitroreducens</name>
    <dbReference type="NCBI Taxonomy" id="46680"/>
    <lineage>
        <taxon>Bacteria</taxon>
        <taxon>Pseudomonadati</taxon>
        <taxon>Pseudomonadota</taxon>
        <taxon>Gammaproteobacteria</taxon>
        <taxon>Pseudomonadales</taxon>
        <taxon>Pseudomonadaceae</taxon>
        <taxon>Pseudomonas</taxon>
    </lineage>
</organism>
<evidence type="ECO:0000313" key="6">
    <source>
        <dbReference type="Proteomes" id="UP000198145"/>
    </source>
</evidence>
<dbReference type="PANTHER" id="PTHR23135:SF4">
    <property type="entry name" value="UDP-N-ACETYLMURAMOYL-L-ALANYL-D-GLUTAMATE--2,6-DIAMINOPIMELATE LIGASE MURE HOMOLOG, CHLOROPLASTIC"/>
    <property type="match status" value="1"/>
</dbReference>
<evidence type="ECO:0000259" key="4">
    <source>
        <dbReference type="PROSITE" id="PS51186"/>
    </source>
</evidence>
<dbReference type="GO" id="GO:0046872">
    <property type="term" value="F:metal ion binding"/>
    <property type="evidence" value="ECO:0007669"/>
    <property type="project" value="InterPro"/>
</dbReference>
<dbReference type="GO" id="GO:0005524">
    <property type="term" value="F:ATP binding"/>
    <property type="evidence" value="ECO:0007669"/>
    <property type="project" value="UniProtKB-UniRule"/>
</dbReference>
<accession>A0A246FBG3</accession>
<feature type="domain" description="ATP-grasp" evidence="3">
    <location>
        <begin position="337"/>
        <end position="583"/>
    </location>
</feature>
<protein>
    <submittedName>
        <fullName evidence="5">N-acetylglutaminylglutamine synthetase</fullName>
    </submittedName>
</protein>
<dbReference type="PROSITE" id="PS51186">
    <property type="entry name" value="GNAT"/>
    <property type="match status" value="1"/>
</dbReference>
<sequence>MKPHSNLPHPHNQRLLRGQTPTYERLQARLAGDHTESLGPLILQCGWGRLLIGHTFSSPDKLAAELLNEQPGERDIALYVAAPQQVLAHAPQQLFLDPSDALRLWFTDYRPARRPFRGFRIRRVHSDDDWAAINRLYLSRGMLPVDPSKVTPRHQGGPAYWLAEDAETGTVIGTVMGINHAKAFRDPEGGSSLWCLAVDPQSSRPGVGEALVRHLIEHFMSRGLAYLDLSVLHGNQQAKSLYRKLRFRELPTFAVKCKNGINQSLFLGPGPEQGLNPYARIIVDEAHRRGIEVQVQDADAGLFTLTQGGRRIRCRESLCDLTSAVSMSLCQDKTLTHRALDRAGLRQPQQRLAGSAEENAAFLEEHGALVVKPVDGEQGQGVAVDLRTPEEVENAIAQAKQFDTRVILESYHAGQDLRIVVIGYEVVAAAIRRPAEVIGDGRHSIRKLIEAQSRRRQAATGGESRIPLDGETERTLAAAGFGYDDVLPSGQRLAVRRTANLHTGGILEDVTERLHPTLADAAIRAARALEIPVTGLDLLVTEADQPDYVIIEANERPGLANHEPQPTAERFVDLLFPLSRELLHRDNRDQPHPNEEAPA</sequence>
<keyword evidence="1" id="KW-0378">Hydrolase</keyword>
<dbReference type="RefSeq" id="WP_088416559.1">
    <property type="nucleotide sequence ID" value="NZ_NJBA01000002.1"/>
</dbReference>
<dbReference type="STRING" id="46680.GCA_000807755_04286"/>
<feature type="domain" description="N-acetyltransferase" evidence="4">
    <location>
        <begin position="119"/>
        <end position="290"/>
    </location>
</feature>
<evidence type="ECO:0000256" key="2">
    <source>
        <dbReference type="PROSITE-ProRule" id="PRU00409"/>
    </source>
</evidence>
<evidence type="ECO:0000313" key="5">
    <source>
        <dbReference type="EMBL" id="OWP51649.1"/>
    </source>
</evidence>
<dbReference type="CDD" id="cd04301">
    <property type="entry name" value="NAT_SF"/>
    <property type="match status" value="1"/>
</dbReference>
<dbReference type="SUPFAM" id="SSF56059">
    <property type="entry name" value="Glutathione synthetase ATP-binding domain-like"/>
    <property type="match status" value="1"/>
</dbReference>
<reference evidence="5 6" key="1">
    <citation type="submission" date="2017-06" db="EMBL/GenBank/DDBJ databases">
        <title>Draft genome of Pseudomonas nitroreducens DF05.</title>
        <authorList>
            <person name="Iyer R."/>
        </authorList>
    </citation>
    <scope>NUCLEOTIDE SEQUENCE [LARGE SCALE GENOMIC DNA]</scope>
    <source>
        <strain evidence="5 6">DF05</strain>
    </source>
</reference>
<comment type="caution">
    <text evidence="5">The sequence shown here is derived from an EMBL/GenBank/DDBJ whole genome shotgun (WGS) entry which is preliminary data.</text>
</comment>
<dbReference type="InterPro" id="IPR011761">
    <property type="entry name" value="ATP-grasp"/>
</dbReference>
<dbReference type="EMBL" id="NJBA01000002">
    <property type="protein sequence ID" value="OWP51649.1"/>
    <property type="molecule type" value="Genomic_DNA"/>
</dbReference>
<keyword evidence="2" id="KW-0547">Nucleotide-binding</keyword>
<dbReference type="Pfam" id="PF00583">
    <property type="entry name" value="Acetyltransf_1"/>
    <property type="match status" value="1"/>
</dbReference>
<dbReference type="GO" id="GO:0016747">
    <property type="term" value="F:acyltransferase activity, transferring groups other than amino-acyl groups"/>
    <property type="evidence" value="ECO:0007669"/>
    <property type="project" value="InterPro"/>
</dbReference>
<gene>
    <name evidence="5" type="ORF">CEG18_05110</name>
</gene>
<dbReference type="eggNOG" id="COG0456">
    <property type="taxonomic scope" value="Bacteria"/>
</dbReference>
<dbReference type="Pfam" id="PF08443">
    <property type="entry name" value="RimK"/>
    <property type="match status" value="1"/>
</dbReference>
<keyword evidence="2" id="KW-0067">ATP-binding</keyword>
<evidence type="ECO:0000259" key="3">
    <source>
        <dbReference type="PROSITE" id="PS50975"/>
    </source>
</evidence>
<dbReference type="PROSITE" id="PS50975">
    <property type="entry name" value="ATP_GRASP"/>
    <property type="match status" value="1"/>
</dbReference>
<dbReference type="PROSITE" id="PS00690">
    <property type="entry name" value="DEAH_ATP_HELICASE"/>
    <property type="match status" value="1"/>
</dbReference>
<dbReference type="InterPro" id="IPR017534">
    <property type="entry name" value="GNAT-acetyltransferase"/>
</dbReference>
<dbReference type="InterPro" id="IPR002464">
    <property type="entry name" value="DNA/RNA_helicase_DEAH_CS"/>
</dbReference>
<dbReference type="Gene3D" id="3.30.470.20">
    <property type="entry name" value="ATP-grasp fold, B domain"/>
    <property type="match status" value="2"/>
</dbReference>
<dbReference type="InterPro" id="IPR013651">
    <property type="entry name" value="ATP-grasp_RimK-type"/>
</dbReference>
<dbReference type="GO" id="GO:0016787">
    <property type="term" value="F:hydrolase activity"/>
    <property type="evidence" value="ECO:0007669"/>
    <property type="project" value="UniProtKB-KW"/>
</dbReference>
<dbReference type="InterPro" id="IPR016181">
    <property type="entry name" value="Acyl_CoA_acyltransferase"/>
</dbReference>
<dbReference type="Gene3D" id="3.40.630.30">
    <property type="match status" value="1"/>
</dbReference>
<dbReference type="Proteomes" id="UP000198145">
    <property type="component" value="Unassembled WGS sequence"/>
</dbReference>
<dbReference type="eggNOG" id="COG0189">
    <property type="taxonomic scope" value="Bacteria"/>
</dbReference>
<dbReference type="InterPro" id="IPR000182">
    <property type="entry name" value="GNAT_dom"/>
</dbReference>